<reference evidence="2" key="2">
    <citation type="submission" date="2011-06" db="EMBL/GenBank/DDBJ databases">
        <title>The complete genome sequence of Alicyclobacillus acidocaldarius sp. Tc-4-1.</title>
        <authorList>
            <person name="Chen Y."/>
            <person name="He Y."/>
            <person name="Dong Z."/>
            <person name="Hu S."/>
        </authorList>
    </citation>
    <scope>NUCLEOTIDE SEQUENCE [LARGE SCALE GENOMIC DNA]</scope>
    <source>
        <strain evidence="2">Tc-4-1</strain>
    </source>
</reference>
<proteinExistence type="predicted"/>
<dbReference type="Proteomes" id="UP000000292">
    <property type="component" value="Chromosome"/>
</dbReference>
<dbReference type="HOGENOM" id="CLU_3211519_0_0_9"/>
<gene>
    <name evidence="1" type="ordered locus">TC41_3250</name>
</gene>
<organism evidence="1 2">
    <name type="scientific">Alicyclobacillus acidocaldarius (strain Tc-4-1)</name>
    <name type="common">Bacillus acidocaldarius</name>
    <dbReference type="NCBI Taxonomy" id="1048834"/>
    <lineage>
        <taxon>Bacteria</taxon>
        <taxon>Bacillati</taxon>
        <taxon>Bacillota</taxon>
        <taxon>Bacilli</taxon>
        <taxon>Bacillales</taxon>
        <taxon>Alicyclobacillaceae</taxon>
        <taxon>Alicyclobacillus</taxon>
    </lineage>
</organism>
<reference evidence="1 2" key="1">
    <citation type="journal article" date="2011" name="J. Bacteriol.">
        <title>Complete Genome Sequence of Alicyclobacillus acidocaldarius Strain Tc-4-1.</title>
        <authorList>
            <person name="Chen Y."/>
            <person name="He Y."/>
            <person name="Zhang B."/>
            <person name="Yang J."/>
            <person name="Li W."/>
            <person name="Dong Z."/>
            <person name="Hu S."/>
        </authorList>
    </citation>
    <scope>NUCLEOTIDE SEQUENCE [LARGE SCALE GENOMIC DNA]</scope>
    <source>
        <strain evidence="1 2">Tc-4-1</strain>
    </source>
</reference>
<sequence length="44" mass="4937">MCVLLADQSGEFFCQGQKLTGPEWEPPSLYVIVKAPPTMLPWVE</sequence>
<dbReference type="AlphaFoldDB" id="F8IE91"/>
<dbReference type="EMBL" id="CP002902">
    <property type="protein sequence ID" value="AEJ45129.1"/>
    <property type="molecule type" value="Genomic_DNA"/>
</dbReference>
<protein>
    <submittedName>
        <fullName evidence="1">Uncharacterized protein</fullName>
    </submittedName>
</protein>
<name>F8IE91_ALIAT</name>
<dbReference type="KEGG" id="aad:TC41_3250"/>
<accession>F8IE91</accession>
<evidence type="ECO:0000313" key="1">
    <source>
        <dbReference type="EMBL" id="AEJ45129.1"/>
    </source>
</evidence>
<evidence type="ECO:0000313" key="2">
    <source>
        <dbReference type="Proteomes" id="UP000000292"/>
    </source>
</evidence>